<name>Q8N997_HUMAN</name>
<evidence type="ECO:0000313" key="2">
    <source>
        <dbReference type="EMBL" id="BAC04557.1"/>
    </source>
</evidence>
<protein>
    <submittedName>
        <fullName evidence="2">cDNA FLJ38166 fis, clone DFNES2005527</fullName>
    </submittedName>
</protein>
<proteinExistence type="evidence at transcript level"/>
<reference evidence="2" key="1">
    <citation type="journal article" date="2004" name="Nat. Genet.">
        <title>Complete sequencing and characterization of 21,243 full-length human cDNAs.</title>
        <authorList>
            <person name="Ota T."/>
            <person name="Suzuki Y."/>
            <person name="Nishikawa T."/>
            <person name="Otsuki T."/>
            <person name="Sugiyama T."/>
            <person name="Irie R."/>
            <person name="Wakamatsu A."/>
            <person name="Hayashi K."/>
            <person name="Sato H."/>
            <person name="Nagai K."/>
            <person name="Kimura K."/>
            <person name="Makita H."/>
            <person name="Sekine M."/>
            <person name="Obayashi M."/>
            <person name="Nishi T."/>
            <person name="Shibahara T."/>
            <person name="Tanaka T."/>
            <person name="Ishii S."/>
            <person name="Yamamoto J."/>
            <person name="Saito K."/>
            <person name="Kawai Y."/>
            <person name="Isono Y."/>
            <person name="Nakamura Y."/>
            <person name="Nagahari K."/>
            <person name="Murakami K."/>
            <person name="Yasuda T."/>
            <person name="Iwayanagi T."/>
            <person name="Wagatsuma M."/>
            <person name="Shiratori A."/>
            <person name="Sudo H."/>
            <person name="Hosoiri T."/>
            <person name="Kaku Y."/>
            <person name="Kodaira H."/>
            <person name="Kondo H."/>
            <person name="Sugawara M."/>
            <person name="Takahashi M."/>
            <person name="Kanda K."/>
            <person name="Yokoi T."/>
            <person name="Furuya T."/>
            <person name="Kikkawa E."/>
            <person name="Omura Y."/>
            <person name="Abe K."/>
            <person name="Kamihara K."/>
            <person name="Katsuta N."/>
            <person name="Sato K."/>
            <person name="Tanikawa M."/>
            <person name="Yamazaki M."/>
            <person name="Ninomiya K."/>
            <person name="Ishibashi T."/>
            <person name="Yamashita H."/>
            <person name="Murakawa K."/>
            <person name="Fujimori K."/>
            <person name="Tanai H."/>
            <person name="Kimata M."/>
            <person name="Watanabe M."/>
            <person name="Hiraoka S."/>
            <person name="Chiba Y."/>
            <person name="Ishida S."/>
            <person name="Ono Y."/>
            <person name="Takiguchi S."/>
            <person name="Watanabe S."/>
            <person name="Yosida M."/>
            <person name="Hotuta T."/>
            <person name="Kusano J."/>
            <person name="Kanehori K."/>
            <person name="Takahashi-Fujii A."/>
            <person name="Hara H."/>
            <person name="Tanase T."/>
            <person name="Nomura Y."/>
            <person name="Togiya S."/>
            <person name="Komai F."/>
            <person name="Hara R."/>
            <person name="Takeuchi K."/>
            <person name="Arita M."/>
            <person name="Imose N."/>
            <person name="Musashino K."/>
            <person name="Yuuki H."/>
            <person name="Oshima A."/>
            <person name="Sasaki N."/>
            <person name="Aotsuka S."/>
            <person name="Yoshikawa Y."/>
            <person name="Matsunawa H."/>
            <person name="Ichihara T."/>
            <person name="Shiohata N."/>
            <person name="Sano S."/>
            <person name="Moriya S."/>
            <person name="Momiyama H."/>
            <person name="Satoh N."/>
            <person name="Takami S."/>
            <person name="Terashima Y."/>
            <person name="Suzuki O."/>
            <person name="Nakagawa S."/>
            <person name="Senoh A."/>
            <person name="Mizoguchi H."/>
            <person name="Goto Y."/>
            <person name="Shimizu F."/>
            <person name="Wakebe H."/>
            <person name="Hishigaki H."/>
            <person name="Watanabe T."/>
            <person name="Sugiyama A."/>
            <person name="Takemoto M."/>
            <person name="Kawakami B."/>
            <person name="Yamazaki M."/>
            <person name="Watanabe K."/>
            <person name="Kumagai A."/>
            <person name="Itakura S."/>
            <person name="Fukuzumi Y."/>
            <person name="Fujimori Y."/>
            <person name="Komiyama M."/>
            <person name="Tashiro H."/>
            <person name="Tanigami A."/>
            <person name="Fujiwara T."/>
            <person name="Ono T."/>
            <person name="Yamada K."/>
            <person name="Fujii Y."/>
            <person name="Ozaki K."/>
            <person name="Hirao M."/>
            <person name="Ohmori Y."/>
            <person name="Kawabata A."/>
            <person name="Hikiji T."/>
            <person name="Kobatake N."/>
            <person name="Inagaki H."/>
            <person name="Ikema Y."/>
            <person name="Okamoto S."/>
            <person name="Okitani R."/>
            <person name="Kawakami T."/>
            <person name="Noguchi S."/>
            <person name="Itoh T."/>
            <person name="Shigeta K."/>
            <person name="Senba T."/>
            <person name="Matsumura K."/>
            <person name="Nakajima Y."/>
            <person name="Mizuno T."/>
            <person name="Morinaga M."/>
            <person name="Sasaki M."/>
            <person name="Togashi T."/>
            <person name="Oyama M."/>
            <person name="Hata H."/>
            <person name="Watanabe M."/>
            <person name="Komatsu T."/>
            <person name="Mizushima-Sugano J."/>
            <person name="Satoh T."/>
            <person name="Shirai Y."/>
            <person name="Takahashi Y."/>
            <person name="Nakagawa K."/>
            <person name="Okumura K."/>
            <person name="Nagase T."/>
            <person name="Nomura N."/>
            <person name="Kikuchi H."/>
            <person name="Masuho Y."/>
            <person name="Yamashita R."/>
            <person name="Nakai K."/>
            <person name="Yada T."/>
            <person name="Nakamura Y."/>
            <person name="Ohara O."/>
            <person name="Isogai T."/>
            <person name="Sugano S."/>
        </authorList>
    </citation>
    <scope>NUCLEOTIDE SEQUENCE</scope>
</reference>
<sequence>MAARSVDDISIKLLHEKGPATDHGVNVLPSTVPGREEGMTDRKHWFSFGTQPNVPGLQEPLDYRAANQAWQAVLAEVPRGGPGCAALRDLGRCGGPDVSTRRQWRPLPFSCPLSHTTQPPLGGHCRGSSAGRFHGRDQTSPGTVQQLPSAHVLKPGCTQHGDLSPGQASPPPAAALGPSPKAWTHTLGRPQLWAGLGSHRFGVPGPGTRNTLAACCVQE</sequence>
<evidence type="ECO:0000256" key="1">
    <source>
        <dbReference type="SAM" id="MobiDB-lite"/>
    </source>
</evidence>
<dbReference type="AlphaFoldDB" id="Q8N997"/>
<accession>Q8N997</accession>
<organism evidence="2">
    <name type="scientific">Homo sapiens</name>
    <name type="common">Human</name>
    <dbReference type="NCBI Taxonomy" id="9606"/>
    <lineage>
        <taxon>Eukaryota</taxon>
        <taxon>Metazoa</taxon>
        <taxon>Chordata</taxon>
        <taxon>Craniata</taxon>
        <taxon>Vertebrata</taxon>
        <taxon>Euteleostomi</taxon>
        <taxon>Mammalia</taxon>
        <taxon>Eutheria</taxon>
        <taxon>Euarchontoglires</taxon>
        <taxon>Primates</taxon>
        <taxon>Haplorrhini</taxon>
        <taxon>Catarrhini</taxon>
        <taxon>Hominidae</taxon>
        <taxon>Homo</taxon>
    </lineage>
</organism>
<feature type="compositionally biased region" description="Polar residues" evidence="1">
    <location>
        <begin position="138"/>
        <end position="148"/>
    </location>
</feature>
<feature type="region of interest" description="Disordered" evidence="1">
    <location>
        <begin position="120"/>
        <end position="183"/>
    </location>
</feature>
<dbReference type="EMBL" id="AK095485">
    <property type="protein sequence ID" value="BAC04557.1"/>
    <property type="molecule type" value="mRNA"/>
</dbReference>